<evidence type="ECO:0000256" key="3">
    <source>
        <dbReference type="ARBA" id="ARBA00011484"/>
    </source>
</evidence>
<dbReference type="CDD" id="cd06849">
    <property type="entry name" value="lipoyl_domain"/>
    <property type="match status" value="2"/>
</dbReference>
<evidence type="ECO:0000259" key="11">
    <source>
        <dbReference type="PROSITE" id="PS50968"/>
    </source>
</evidence>
<organism evidence="13 14">
    <name type="scientific">Candidatus Methylumidiphilus alinenensis</name>
    <dbReference type="NCBI Taxonomy" id="2202197"/>
    <lineage>
        <taxon>Bacteria</taxon>
        <taxon>Pseudomonadati</taxon>
        <taxon>Pseudomonadota</taxon>
        <taxon>Gammaproteobacteria</taxon>
        <taxon>Methylococcales</taxon>
        <taxon>Candidatus Methylumidiphilus</taxon>
    </lineage>
</organism>
<keyword evidence="4 10" id="KW-0808">Transferase</keyword>
<name>A0A2W4QRV4_9GAMM</name>
<dbReference type="SUPFAM" id="SSF51230">
    <property type="entry name" value="Single hybrid motif"/>
    <property type="match status" value="2"/>
</dbReference>
<dbReference type="SUPFAM" id="SSF52777">
    <property type="entry name" value="CoA-dependent acyltransferases"/>
    <property type="match status" value="1"/>
</dbReference>
<evidence type="ECO:0000256" key="9">
    <source>
        <dbReference type="ARBA" id="ARBA00048370"/>
    </source>
</evidence>
<keyword evidence="5" id="KW-0677">Repeat</keyword>
<dbReference type="Proteomes" id="UP000249396">
    <property type="component" value="Unassembled WGS sequence"/>
</dbReference>
<dbReference type="InterPro" id="IPR004167">
    <property type="entry name" value="PSBD"/>
</dbReference>
<gene>
    <name evidence="13" type="ORF">DM484_20215</name>
</gene>
<comment type="subunit">
    <text evidence="3">Forms a 24-polypeptide structural core with octahedral symmetry.</text>
</comment>
<dbReference type="EC" id="2.3.1.-" evidence="10"/>
<evidence type="ECO:0000313" key="13">
    <source>
        <dbReference type="EMBL" id="PZN74815.1"/>
    </source>
</evidence>
<dbReference type="PROSITE" id="PS51826">
    <property type="entry name" value="PSBD"/>
    <property type="match status" value="1"/>
</dbReference>
<keyword evidence="7 10" id="KW-0012">Acyltransferase</keyword>
<dbReference type="GO" id="GO:0006086">
    <property type="term" value="P:pyruvate decarboxylation to acetyl-CoA"/>
    <property type="evidence" value="ECO:0007669"/>
    <property type="project" value="TreeGrafter"/>
</dbReference>
<evidence type="ECO:0000256" key="5">
    <source>
        <dbReference type="ARBA" id="ARBA00022737"/>
    </source>
</evidence>
<protein>
    <recommendedName>
        <fullName evidence="10">Dihydrolipoamide acetyltransferase component of pyruvate dehydrogenase complex</fullName>
        <ecNumber evidence="10">2.3.1.-</ecNumber>
    </recommendedName>
</protein>
<dbReference type="PANTHER" id="PTHR43178:SF2">
    <property type="entry name" value="DIHYDROLIPOYLLYSINE-RESIDUE ACETYLTRANSFERASE COMPONENT OF PYRUVATE DEHYDROGENASE COMPLEX"/>
    <property type="match status" value="1"/>
</dbReference>
<dbReference type="FunFam" id="3.30.559.10:FF:000004">
    <property type="entry name" value="Acetyltransferase component of pyruvate dehydrogenase complex"/>
    <property type="match status" value="1"/>
</dbReference>
<dbReference type="EMBL" id="QJPH01000412">
    <property type="protein sequence ID" value="PZN74815.1"/>
    <property type="molecule type" value="Genomic_DNA"/>
</dbReference>
<dbReference type="AlphaFoldDB" id="A0A2W4QRV4"/>
<dbReference type="Pfam" id="PF00364">
    <property type="entry name" value="Biotin_lipoyl"/>
    <property type="match status" value="2"/>
</dbReference>
<evidence type="ECO:0000256" key="1">
    <source>
        <dbReference type="ARBA" id="ARBA00001938"/>
    </source>
</evidence>
<accession>A0A2W4QRV4</accession>
<dbReference type="PANTHER" id="PTHR43178">
    <property type="entry name" value="DIHYDROLIPOAMIDE ACETYLTRANSFERASE COMPONENT OF PYRUVATE DEHYDROGENASE COMPLEX"/>
    <property type="match status" value="1"/>
</dbReference>
<evidence type="ECO:0000256" key="7">
    <source>
        <dbReference type="ARBA" id="ARBA00023315"/>
    </source>
</evidence>
<evidence type="ECO:0000256" key="2">
    <source>
        <dbReference type="ARBA" id="ARBA00007317"/>
    </source>
</evidence>
<comment type="cofactor">
    <cofactor evidence="1 10">
        <name>(R)-lipoate</name>
        <dbReference type="ChEBI" id="CHEBI:83088"/>
    </cofactor>
</comment>
<comment type="catalytic activity">
    <reaction evidence="9">
        <text>N(6)-[(R)-dihydrolipoyl]-L-lysyl-[protein] + acetyl-CoA = N(6)-[(R)-S(8)-acetyldihydrolipoyl]-L-lysyl-[protein] + CoA</text>
        <dbReference type="Rhea" id="RHEA:17017"/>
        <dbReference type="Rhea" id="RHEA-COMP:10475"/>
        <dbReference type="Rhea" id="RHEA-COMP:10478"/>
        <dbReference type="ChEBI" id="CHEBI:57287"/>
        <dbReference type="ChEBI" id="CHEBI:57288"/>
        <dbReference type="ChEBI" id="CHEBI:83100"/>
        <dbReference type="ChEBI" id="CHEBI:83111"/>
        <dbReference type="EC" id="2.3.1.12"/>
    </reaction>
</comment>
<dbReference type="InterPro" id="IPR023213">
    <property type="entry name" value="CAT-like_dom_sf"/>
</dbReference>
<evidence type="ECO:0000256" key="6">
    <source>
        <dbReference type="ARBA" id="ARBA00022823"/>
    </source>
</evidence>
<sequence length="532" mass="56362">MAKEQTITVPDIGNNKDVSIIEVLVKAGDTVKKEDSLITLESDKAAMEIPSTHAGTVKGVIVKVGDKVSQGSPILVLVEDEGGAVQLAAVEPAQDAIASTPGSLAILTDAPSNTITVPDIGNNKDVSIIEVLVKVGDIIGKEDSIITLESDKAAMEIPSPRGGEVKQVLVKVGDKVSRGSPVLVLAGAEDGPALAMAQPTPAPVPATAQIATPSATRATPTLVAIDDYGPSTGNKPHASPAVRRFARELGANVEKIKGTGPKGRILKDDVQAYIKSRLQAPETGSLGLNLIDAPEIDFSQFGPIESSPLSKIRKLTGANLHRNWVSIPHVTVNEDADITDLEAFRVALKSEAEKQKIKLTLMPFLIKAVVSALKAYPRFNSSLAPNGDDLIFKQYYHIGVAIDTPEGLVVPPVRDADRKSIYELAKEVAEFSDRARARKLRAPELQGGTFTISSLGGIGGTGFSPIINAPEVAILGICKAQTKPVWKDGQFVPRLLLPLSLSFDHRVIDGADAARFNAYLAQVLGDMRRVLL</sequence>
<comment type="function">
    <text evidence="8">The pyruvate dehydrogenase complex catalyzes the overall conversion of pyruvate to acetyl-CoA and CO(2). It contains multiple copies of three enzymatic components: pyruvate dehydrogenase (E1), dihydrolipoamide acetyltransferase (E2) and lipoamide dehydrogenase (E3).</text>
</comment>
<dbReference type="InterPro" id="IPR036625">
    <property type="entry name" value="E3-bd_dom_sf"/>
</dbReference>
<dbReference type="SUPFAM" id="SSF47005">
    <property type="entry name" value="Peripheral subunit-binding domain of 2-oxo acid dehydrogenase complex"/>
    <property type="match status" value="1"/>
</dbReference>
<dbReference type="GO" id="GO:0004742">
    <property type="term" value="F:dihydrolipoyllysine-residue acetyltransferase activity"/>
    <property type="evidence" value="ECO:0007669"/>
    <property type="project" value="UniProtKB-EC"/>
</dbReference>
<comment type="caution">
    <text evidence="13">The sequence shown here is derived from an EMBL/GenBank/DDBJ whole genome shotgun (WGS) entry which is preliminary data.</text>
</comment>
<dbReference type="InterPro" id="IPR000089">
    <property type="entry name" value="Biotin_lipoyl"/>
</dbReference>
<feature type="domain" description="Lipoyl-binding" evidence="11">
    <location>
        <begin position="4"/>
        <end position="78"/>
    </location>
</feature>
<proteinExistence type="inferred from homology"/>
<dbReference type="Pfam" id="PF02817">
    <property type="entry name" value="E3_binding"/>
    <property type="match status" value="1"/>
</dbReference>
<dbReference type="InterPro" id="IPR011053">
    <property type="entry name" value="Single_hybrid_motif"/>
</dbReference>
<dbReference type="GO" id="GO:0031405">
    <property type="term" value="F:lipoic acid binding"/>
    <property type="evidence" value="ECO:0007669"/>
    <property type="project" value="TreeGrafter"/>
</dbReference>
<evidence type="ECO:0000256" key="4">
    <source>
        <dbReference type="ARBA" id="ARBA00022679"/>
    </source>
</evidence>
<evidence type="ECO:0000256" key="8">
    <source>
        <dbReference type="ARBA" id="ARBA00025211"/>
    </source>
</evidence>
<dbReference type="Gene3D" id="2.40.50.100">
    <property type="match status" value="2"/>
</dbReference>
<dbReference type="InterPro" id="IPR001078">
    <property type="entry name" value="2-oxoacid_DH_actylTfrase"/>
</dbReference>
<dbReference type="InterPro" id="IPR003016">
    <property type="entry name" value="2-oxoA_DH_lipoyl-BS"/>
</dbReference>
<dbReference type="PROSITE" id="PS50968">
    <property type="entry name" value="BIOTINYL_LIPOYL"/>
    <property type="match status" value="2"/>
</dbReference>
<evidence type="ECO:0000313" key="14">
    <source>
        <dbReference type="Proteomes" id="UP000249396"/>
    </source>
</evidence>
<keyword evidence="6 10" id="KW-0450">Lipoyl</keyword>
<dbReference type="InterPro" id="IPR050743">
    <property type="entry name" value="2-oxoacid_DH_E2_comp"/>
</dbReference>
<reference evidence="13 14" key="1">
    <citation type="journal article" date="2018" name="Aquat. Microb. Ecol.">
        <title>Gammaproteobacterial methanotrophs dominate.</title>
        <authorList>
            <person name="Rissanen A.J."/>
            <person name="Saarenheimo J."/>
            <person name="Tiirola M."/>
            <person name="Peura S."/>
            <person name="Aalto S.L."/>
            <person name="Karvinen A."/>
            <person name="Nykanen H."/>
        </authorList>
    </citation>
    <scope>NUCLEOTIDE SEQUENCE [LARGE SCALE GENOMIC DNA]</scope>
    <source>
        <strain evidence="13">AMbin10</strain>
    </source>
</reference>
<dbReference type="Gene3D" id="4.10.320.10">
    <property type="entry name" value="E3-binding domain"/>
    <property type="match status" value="1"/>
</dbReference>
<dbReference type="FunFam" id="2.40.50.100:FF:000009">
    <property type="entry name" value="Acetyltransferase component of pyruvate dehydrogenase complex"/>
    <property type="match status" value="1"/>
</dbReference>
<feature type="domain" description="Peripheral subunit-binding (PSBD)" evidence="12">
    <location>
        <begin position="237"/>
        <end position="274"/>
    </location>
</feature>
<dbReference type="PROSITE" id="PS00189">
    <property type="entry name" value="LIPOYL"/>
    <property type="match status" value="2"/>
</dbReference>
<dbReference type="GO" id="GO:0005737">
    <property type="term" value="C:cytoplasm"/>
    <property type="evidence" value="ECO:0007669"/>
    <property type="project" value="TreeGrafter"/>
</dbReference>
<comment type="similarity">
    <text evidence="2 10">Belongs to the 2-oxoacid dehydrogenase family.</text>
</comment>
<dbReference type="Gene3D" id="3.30.559.10">
    <property type="entry name" value="Chloramphenicol acetyltransferase-like domain"/>
    <property type="match status" value="1"/>
</dbReference>
<evidence type="ECO:0000259" key="12">
    <source>
        <dbReference type="PROSITE" id="PS51826"/>
    </source>
</evidence>
<evidence type="ECO:0000256" key="10">
    <source>
        <dbReference type="RuleBase" id="RU003423"/>
    </source>
</evidence>
<dbReference type="Pfam" id="PF00198">
    <property type="entry name" value="2-oxoacid_dh"/>
    <property type="match status" value="1"/>
</dbReference>
<feature type="domain" description="Lipoyl-binding" evidence="11">
    <location>
        <begin position="112"/>
        <end position="186"/>
    </location>
</feature>